<feature type="transmembrane region" description="Helical" evidence="1">
    <location>
        <begin position="152"/>
        <end position="173"/>
    </location>
</feature>
<dbReference type="EMBL" id="FQVW01000069">
    <property type="protein sequence ID" value="SHG83546.1"/>
    <property type="molecule type" value="Genomic_DNA"/>
</dbReference>
<keyword evidence="1" id="KW-0472">Membrane</keyword>
<dbReference type="RefSeq" id="WP_072891969.1">
    <property type="nucleotide sequence ID" value="NZ_FQVW01000069.1"/>
</dbReference>
<organism evidence="2 3">
    <name type="scientific">Ornithinibacillus halophilus</name>
    <dbReference type="NCBI Taxonomy" id="930117"/>
    <lineage>
        <taxon>Bacteria</taxon>
        <taxon>Bacillati</taxon>
        <taxon>Bacillota</taxon>
        <taxon>Bacilli</taxon>
        <taxon>Bacillales</taxon>
        <taxon>Bacillaceae</taxon>
        <taxon>Ornithinibacillus</taxon>
    </lineage>
</organism>
<dbReference type="OrthoDB" id="2082317at2"/>
<reference evidence="2 3" key="1">
    <citation type="submission" date="2016-11" db="EMBL/GenBank/DDBJ databases">
        <authorList>
            <person name="Jaros S."/>
            <person name="Januszkiewicz K."/>
            <person name="Wedrychowicz H."/>
        </authorList>
    </citation>
    <scope>NUCLEOTIDE SEQUENCE [LARGE SCALE GENOMIC DNA]</scope>
    <source>
        <strain evidence="2 3">IBRC-M 10683</strain>
    </source>
</reference>
<dbReference type="AlphaFoldDB" id="A0A1M5N1V9"/>
<gene>
    <name evidence="2" type="ORF">SAMN05216225_10693</name>
</gene>
<evidence type="ECO:0000313" key="3">
    <source>
        <dbReference type="Proteomes" id="UP000183988"/>
    </source>
</evidence>
<proteinExistence type="predicted"/>
<feature type="transmembrane region" description="Helical" evidence="1">
    <location>
        <begin position="36"/>
        <end position="55"/>
    </location>
</feature>
<feature type="transmembrane region" description="Helical" evidence="1">
    <location>
        <begin position="6"/>
        <end position="29"/>
    </location>
</feature>
<name>A0A1M5N1V9_9BACI</name>
<dbReference type="STRING" id="930117.SAMN05216225_10693"/>
<evidence type="ECO:0000313" key="2">
    <source>
        <dbReference type="EMBL" id="SHG83546.1"/>
    </source>
</evidence>
<accession>A0A1M5N1V9</accession>
<keyword evidence="1" id="KW-1133">Transmembrane helix</keyword>
<sequence length="181" mass="20687">MNWIIWLIIACEIGFWVFILLGLVTRYIFKKESLGLFLLAMTPVVDFILLAATSYDLYQGATATTAHALAAIYIGVSIGFGKSMIKWADERFSYYVTKTGPKPVKLYGIDYAKTYFKSWLRHLLSYVIGATIIGIIYVLINDYERTEAMVQILGLWSLVLVIDLVLSITYFIFPRKKESRL</sequence>
<feature type="transmembrane region" description="Helical" evidence="1">
    <location>
        <begin position="61"/>
        <end position="81"/>
    </location>
</feature>
<evidence type="ECO:0008006" key="4">
    <source>
        <dbReference type="Google" id="ProtNLM"/>
    </source>
</evidence>
<evidence type="ECO:0000256" key="1">
    <source>
        <dbReference type="SAM" id="Phobius"/>
    </source>
</evidence>
<keyword evidence="1" id="KW-0812">Transmembrane</keyword>
<feature type="transmembrane region" description="Helical" evidence="1">
    <location>
        <begin position="123"/>
        <end position="140"/>
    </location>
</feature>
<keyword evidence="3" id="KW-1185">Reference proteome</keyword>
<dbReference type="Proteomes" id="UP000183988">
    <property type="component" value="Unassembled WGS sequence"/>
</dbReference>
<protein>
    <recommendedName>
        <fullName evidence="4">Membrane protein YmcC</fullName>
    </recommendedName>
</protein>